<dbReference type="SUPFAM" id="SSF53335">
    <property type="entry name" value="S-adenosyl-L-methionine-dependent methyltransferases"/>
    <property type="match status" value="1"/>
</dbReference>
<dbReference type="PANTHER" id="PTHR45128:SF1">
    <property type="entry name" value="S-ADENOSYLMETHIONINE-DEPENDENT METHYLTRANSFERASE RV2258C"/>
    <property type="match status" value="1"/>
</dbReference>
<gene>
    <name evidence="2" type="ORF">EB796_024624</name>
</gene>
<organism evidence="2 3">
    <name type="scientific">Bugula neritina</name>
    <name type="common">Brown bryozoan</name>
    <name type="synonym">Sertularia neritina</name>
    <dbReference type="NCBI Taxonomy" id="10212"/>
    <lineage>
        <taxon>Eukaryota</taxon>
        <taxon>Metazoa</taxon>
        <taxon>Spiralia</taxon>
        <taxon>Lophotrochozoa</taxon>
        <taxon>Bryozoa</taxon>
        <taxon>Gymnolaemata</taxon>
        <taxon>Cheilostomatida</taxon>
        <taxon>Flustrina</taxon>
        <taxon>Buguloidea</taxon>
        <taxon>Bugulidae</taxon>
        <taxon>Bugula</taxon>
    </lineage>
</organism>
<dbReference type="AlphaFoldDB" id="A0A7J7IUH3"/>
<name>A0A7J7IUH3_BUGNE</name>
<comment type="caution">
    <text evidence="2">The sequence shown here is derived from an EMBL/GenBank/DDBJ whole genome shotgun (WGS) entry which is preliminary data.</text>
</comment>
<dbReference type="InterPro" id="IPR053173">
    <property type="entry name" value="SAM-binding_MTase"/>
</dbReference>
<dbReference type="InterPro" id="IPR025714">
    <property type="entry name" value="Methyltranfer_dom"/>
</dbReference>
<dbReference type="PANTHER" id="PTHR45128">
    <property type="entry name" value="METHYLTRANSFERASE TYPE 11"/>
    <property type="match status" value="1"/>
</dbReference>
<dbReference type="EMBL" id="VXIV02003434">
    <property type="protein sequence ID" value="KAF6017064.1"/>
    <property type="molecule type" value="Genomic_DNA"/>
</dbReference>
<evidence type="ECO:0000259" key="1">
    <source>
        <dbReference type="Pfam" id="PF13847"/>
    </source>
</evidence>
<dbReference type="InterPro" id="IPR029063">
    <property type="entry name" value="SAM-dependent_MTases_sf"/>
</dbReference>
<feature type="domain" description="Methyltransferase" evidence="1">
    <location>
        <begin position="6"/>
        <end position="128"/>
    </location>
</feature>
<evidence type="ECO:0000313" key="2">
    <source>
        <dbReference type="EMBL" id="KAF6017064.1"/>
    </source>
</evidence>
<sequence length="188" mass="20765">MYKDLKKGISVVEVGCGAAIPTKTLATRYPQCKLLATDICADNLERAKTTCQGLENVELRVMDACNASSDLNEKFDLAMMFDVYHDVPYPDKLIAGIHRILKPGGMLLMNDIGAHESITANKEENAAMFGMYYTISSLYCMPTSYKYPDGAGIGACGGMELYERKLKDVFTDVRKVAKDIGLFFLCTK</sequence>
<dbReference type="CDD" id="cd02440">
    <property type="entry name" value="AdoMet_MTases"/>
    <property type="match status" value="1"/>
</dbReference>
<reference evidence="2" key="1">
    <citation type="submission" date="2020-06" db="EMBL/GenBank/DDBJ databases">
        <title>Draft genome of Bugula neritina, a colonial animal packing powerful symbionts and potential medicines.</title>
        <authorList>
            <person name="Rayko M."/>
        </authorList>
    </citation>
    <scope>NUCLEOTIDE SEQUENCE [LARGE SCALE GENOMIC DNA]</scope>
    <source>
        <strain evidence="2">Kwan_BN1</strain>
    </source>
</reference>
<proteinExistence type="predicted"/>
<dbReference type="OrthoDB" id="506498at2759"/>
<dbReference type="Proteomes" id="UP000593567">
    <property type="component" value="Unassembled WGS sequence"/>
</dbReference>
<evidence type="ECO:0000313" key="3">
    <source>
        <dbReference type="Proteomes" id="UP000593567"/>
    </source>
</evidence>
<keyword evidence="3" id="KW-1185">Reference proteome</keyword>
<dbReference type="Gene3D" id="3.40.50.150">
    <property type="entry name" value="Vaccinia Virus protein VP39"/>
    <property type="match status" value="1"/>
</dbReference>
<accession>A0A7J7IUH3</accession>
<protein>
    <submittedName>
        <fullName evidence="2">CrtF</fullName>
    </submittedName>
</protein>
<dbReference type="Pfam" id="PF13847">
    <property type="entry name" value="Methyltransf_31"/>
    <property type="match status" value="1"/>
</dbReference>